<organism evidence="1 2">
    <name type="scientific">Trifolium medium</name>
    <dbReference type="NCBI Taxonomy" id="97028"/>
    <lineage>
        <taxon>Eukaryota</taxon>
        <taxon>Viridiplantae</taxon>
        <taxon>Streptophyta</taxon>
        <taxon>Embryophyta</taxon>
        <taxon>Tracheophyta</taxon>
        <taxon>Spermatophyta</taxon>
        <taxon>Magnoliopsida</taxon>
        <taxon>eudicotyledons</taxon>
        <taxon>Gunneridae</taxon>
        <taxon>Pentapetalae</taxon>
        <taxon>rosids</taxon>
        <taxon>fabids</taxon>
        <taxon>Fabales</taxon>
        <taxon>Fabaceae</taxon>
        <taxon>Papilionoideae</taxon>
        <taxon>50 kb inversion clade</taxon>
        <taxon>NPAAA clade</taxon>
        <taxon>Hologalegina</taxon>
        <taxon>IRL clade</taxon>
        <taxon>Trifolieae</taxon>
        <taxon>Trifolium</taxon>
    </lineage>
</organism>
<proteinExistence type="predicted"/>
<comment type="caution">
    <text evidence="1">The sequence shown here is derived from an EMBL/GenBank/DDBJ whole genome shotgun (WGS) entry which is preliminary data.</text>
</comment>
<protein>
    <submittedName>
        <fullName evidence="1">Uncharacterized protein</fullName>
    </submittedName>
</protein>
<sequence length="37" mass="3869">AGGTFSRELWGSAGIWMEEECSPKRGIGTGNILDDGA</sequence>
<keyword evidence="2" id="KW-1185">Reference proteome</keyword>
<reference evidence="1 2" key="1">
    <citation type="journal article" date="2018" name="Front. Plant Sci.">
        <title>Red Clover (Trifolium pratense) and Zigzag Clover (T. medium) - A Picture of Genomic Similarities and Differences.</title>
        <authorList>
            <person name="Dluhosova J."/>
            <person name="Istvanek J."/>
            <person name="Nedelnik J."/>
            <person name="Repkova J."/>
        </authorList>
    </citation>
    <scope>NUCLEOTIDE SEQUENCE [LARGE SCALE GENOMIC DNA]</scope>
    <source>
        <strain evidence="2">cv. 10/8</strain>
        <tissue evidence="1">Leaf</tissue>
    </source>
</reference>
<dbReference type="EMBL" id="LXQA010396317">
    <property type="protein sequence ID" value="MCI49127.1"/>
    <property type="molecule type" value="Genomic_DNA"/>
</dbReference>
<dbReference type="AlphaFoldDB" id="A0A392SL09"/>
<accession>A0A392SL09</accession>
<name>A0A392SL09_9FABA</name>
<evidence type="ECO:0000313" key="2">
    <source>
        <dbReference type="Proteomes" id="UP000265520"/>
    </source>
</evidence>
<dbReference type="Proteomes" id="UP000265520">
    <property type="component" value="Unassembled WGS sequence"/>
</dbReference>
<evidence type="ECO:0000313" key="1">
    <source>
        <dbReference type="EMBL" id="MCI49127.1"/>
    </source>
</evidence>
<feature type="non-terminal residue" evidence="1">
    <location>
        <position position="1"/>
    </location>
</feature>